<sequence>MNDDNPRTLIDLLDSIVGCDARTWRTATLLLATAGAVGTVLLVAGASLVWGLLPLAALVPALRRGRA</sequence>
<reference evidence="2 3" key="1">
    <citation type="submission" date="2016-12" db="EMBL/GenBank/DDBJ databases">
        <title>The draft genome sequence of Actinophytocola xinjiangensis.</title>
        <authorList>
            <person name="Wang W."/>
            <person name="Yuan L."/>
        </authorList>
    </citation>
    <scope>NUCLEOTIDE SEQUENCE [LARGE SCALE GENOMIC DNA]</scope>
    <source>
        <strain evidence="2 3">CGMCC 4.4663</strain>
    </source>
</reference>
<name>A0A7Z0WG29_9PSEU</name>
<keyword evidence="3" id="KW-1185">Reference proteome</keyword>
<dbReference type="Proteomes" id="UP000185696">
    <property type="component" value="Unassembled WGS sequence"/>
</dbReference>
<feature type="transmembrane region" description="Helical" evidence="1">
    <location>
        <begin position="29"/>
        <end position="62"/>
    </location>
</feature>
<proteinExistence type="predicted"/>
<dbReference type="RefSeq" id="WP_075137117.1">
    <property type="nucleotide sequence ID" value="NZ_MSIF01000024.1"/>
</dbReference>
<dbReference type="AlphaFoldDB" id="A0A7Z0WG29"/>
<keyword evidence="1" id="KW-0812">Transmembrane</keyword>
<evidence type="ECO:0000313" key="3">
    <source>
        <dbReference type="Proteomes" id="UP000185696"/>
    </source>
</evidence>
<gene>
    <name evidence="2" type="ORF">BLA60_33835</name>
</gene>
<comment type="caution">
    <text evidence="2">The sequence shown here is derived from an EMBL/GenBank/DDBJ whole genome shotgun (WGS) entry which is preliminary data.</text>
</comment>
<keyword evidence="1" id="KW-0472">Membrane</keyword>
<evidence type="ECO:0000313" key="2">
    <source>
        <dbReference type="EMBL" id="OLF06027.1"/>
    </source>
</evidence>
<evidence type="ECO:0000256" key="1">
    <source>
        <dbReference type="SAM" id="Phobius"/>
    </source>
</evidence>
<protein>
    <submittedName>
        <fullName evidence="2">Uncharacterized protein</fullName>
    </submittedName>
</protein>
<dbReference type="EMBL" id="MSIF01000024">
    <property type="protein sequence ID" value="OLF06027.1"/>
    <property type="molecule type" value="Genomic_DNA"/>
</dbReference>
<organism evidence="2 3">
    <name type="scientific">Actinophytocola xinjiangensis</name>
    <dbReference type="NCBI Taxonomy" id="485602"/>
    <lineage>
        <taxon>Bacteria</taxon>
        <taxon>Bacillati</taxon>
        <taxon>Actinomycetota</taxon>
        <taxon>Actinomycetes</taxon>
        <taxon>Pseudonocardiales</taxon>
        <taxon>Pseudonocardiaceae</taxon>
    </lineage>
</organism>
<keyword evidence="1" id="KW-1133">Transmembrane helix</keyword>
<accession>A0A7Z0WG29</accession>